<sequence length="702" mass="75994">MADTRNADTRNDVSGQVGGPVVQAHRIDRVVFGPPDQLALAGLPPADVEFTGRRTALADLAAALRPDGSGPSVVVTALAGSPGVGKTALAVRAAHDAVEAGWFPGGVLFANLAGYSEHPVEPDAALSTFLRALGVSGEHIPPELPAREALYRSRLAEREPVLIVLDNASAATQVRPLLPNRSAHRVLVTSRHTLADLSGARQVEVAALDERDAVDLVGTALRTRRAGDERASAEPAAVRELCRLCGCLPLALSVLSATPADDPGQPVSELVGQLRNAVDRLGEFAYGTDLSVRAAFDLSYARLSEPERRLFRLLAGNPGPQVSVEAAAALAGLAVPEARRLLLALRRAHLLLPGKPRGWYLFHDLLRLYAEHRAAEEESAADREAALARLLDHYVTAVRNADVHLKSKALRHSVSSFFAALKEALAWLEVERENVVSAISLGRDDHTIELALALSDFLAVRAHWADWASTHLAALDVAVRTGRRMEETVLLNRLGMLMLETREYDRAGGYTRRAHELGLELGDRQGQAAALTNFADLALDQHDFDEAERHCLDALAIFEEIGNRYWQAGVQNRLGALALWQHDFPLARRRYLEAAAIYREVATDRVVAHVLSNLGNLARLTGEFAESFRYGQRALVGYRQFGDRHGEAKALYNLGILHERVGQVGRARACWEQAATAFVECGDQHSTAEVRRCLAALGGAAG</sequence>
<dbReference type="OrthoDB" id="4329304at2"/>
<dbReference type="GO" id="GO:0043531">
    <property type="term" value="F:ADP binding"/>
    <property type="evidence" value="ECO:0007669"/>
    <property type="project" value="InterPro"/>
</dbReference>
<reference evidence="1 2" key="1">
    <citation type="submission" date="2019-09" db="EMBL/GenBank/DDBJ databases">
        <title>Goodfellowia gen. nov., a new genus of the Pseudonocardineae related to Actinoalloteichus, containing Goodfellowia coeruleoviolacea gen. nov., comb. nov. gen. nov., comb. nov.</title>
        <authorList>
            <person name="Labeda D."/>
        </authorList>
    </citation>
    <scope>NUCLEOTIDE SEQUENCE [LARGE SCALE GENOMIC DNA]</scope>
    <source>
        <strain evidence="1 2">AN110305</strain>
    </source>
</reference>
<dbReference type="AlphaFoldDB" id="A0A5B2XAB1"/>
<dbReference type="InterPro" id="IPR027417">
    <property type="entry name" value="P-loop_NTPase"/>
</dbReference>
<dbReference type="InterPro" id="IPR019734">
    <property type="entry name" value="TPR_rpt"/>
</dbReference>
<dbReference type="RefSeq" id="WP_149851283.1">
    <property type="nucleotide sequence ID" value="NZ_VUOB01000037.1"/>
</dbReference>
<keyword evidence="2" id="KW-1185">Reference proteome</keyword>
<dbReference type="SMART" id="SM00028">
    <property type="entry name" value="TPR"/>
    <property type="match status" value="4"/>
</dbReference>
<dbReference type="Pfam" id="PF13424">
    <property type="entry name" value="TPR_12"/>
    <property type="match status" value="1"/>
</dbReference>
<dbReference type="PRINTS" id="PR00364">
    <property type="entry name" value="DISEASERSIST"/>
</dbReference>
<dbReference type="SUPFAM" id="SSF52540">
    <property type="entry name" value="P-loop containing nucleoside triphosphate hydrolases"/>
    <property type="match status" value="1"/>
</dbReference>
<protein>
    <submittedName>
        <fullName evidence="1">Tetratricopeptide repeat protein</fullName>
    </submittedName>
</protein>
<dbReference type="Pfam" id="PF13374">
    <property type="entry name" value="TPR_10"/>
    <property type="match status" value="1"/>
</dbReference>
<evidence type="ECO:0000313" key="1">
    <source>
        <dbReference type="EMBL" id="KAA2260154.1"/>
    </source>
</evidence>
<accession>A0A5B2XAB1</accession>
<dbReference type="SUPFAM" id="SSF48452">
    <property type="entry name" value="TPR-like"/>
    <property type="match status" value="2"/>
</dbReference>
<dbReference type="Proteomes" id="UP000323454">
    <property type="component" value="Unassembled WGS sequence"/>
</dbReference>
<reference evidence="1 2" key="2">
    <citation type="submission" date="2019-09" db="EMBL/GenBank/DDBJ databases">
        <authorList>
            <person name="Jin C."/>
        </authorList>
    </citation>
    <scope>NUCLEOTIDE SEQUENCE [LARGE SCALE GENOMIC DNA]</scope>
    <source>
        <strain evidence="1 2">AN110305</strain>
    </source>
</reference>
<evidence type="ECO:0000313" key="2">
    <source>
        <dbReference type="Proteomes" id="UP000323454"/>
    </source>
</evidence>
<dbReference type="PANTHER" id="PTHR47691:SF3">
    <property type="entry name" value="HTH-TYPE TRANSCRIPTIONAL REGULATOR RV0890C-RELATED"/>
    <property type="match status" value="1"/>
</dbReference>
<name>A0A5B2XAB1_9PSEU</name>
<dbReference type="Gene3D" id="3.40.50.300">
    <property type="entry name" value="P-loop containing nucleotide triphosphate hydrolases"/>
    <property type="match status" value="1"/>
</dbReference>
<comment type="caution">
    <text evidence="1">The sequence shown here is derived from an EMBL/GenBank/DDBJ whole genome shotgun (WGS) entry which is preliminary data.</text>
</comment>
<organism evidence="1 2">
    <name type="scientific">Solihabitans fulvus</name>
    <dbReference type="NCBI Taxonomy" id="1892852"/>
    <lineage>
        <taxon>Bacteria</taxon>
        <taxon>Bacillati</taxon>
        <taxon>Actinomycetota</taxon>
        <taxon>Actinomycetes</taxon>
        <taxon>Pseudonocardiales</taxon>
        <taxon>Pseudonocardiaceae</taxon>
        <taxon>Solihabitans</taxon>
    </lineage>
</organism>
<dbReference type="Gene3D" id="1.25.40.10">
    <property type="entry name" value="Tetratricopeptide repeat domain"/>
    <property type="match status" value="2"/>
</dbReference>
<dbReference type="EMBL" id="VUOB01000037">
    <property type="protein sequence ID" value="KAA2260154.1"/>
    <property type="molecule type" value="Genomic_DNA"/>
</dbReference>
<dbReference type="InterPro" id="IPR011990">
    <property type="entry name" value="TPR-like_helical_dom_sf"/>
</dbReference>
<proteinExistence type="predicted"/>
<gene>
    <name evidence="1" type="ORF">F0L68_20745</name>
</gene>
<dbReference type="PANTHER" id="PTHR47691">
    <property type="entry name" value="REGULATOR-RELATED"/>
    <property type="match status" value="1"/>
</dbReference>